<dbReference type="InterPro" id="IPR011146">
    <property type="entry name" value="HIT-like"/>
</dbReference>
<keyword evidence="6" id="KW-0808">Transferase</keyword>
<feature type="active site" description="Tele-AMP-histidine intermediate" evidence="2">
    <location>
        <position position="136"/>
    </location>
</feature>
<dbReference type="RefSeq" id="WP_095697944.1">
    <property type="nucleotide sequence ID" value="NZ_CP016782.1"/>
</dbReference>
<organism evidence="6 7">
    <name type="scientific">Candidatus Planktophila limnetica</name>
    <dbReference type="NCBI Taxonomy" id="573600"/>
    <lineage>
        <taxon>Bacteria</taxon>
        <taxon>Bacillati</taxon>
        <taxon>Actinomycetota</taxon>
        <taxon>Actinomycetes</taxon>
        <taxon>Candidatus Nanopelagicales</taxon>
        <taxon>Candidatus Nanopelagicaceae</taxon>
        <taxon>Candidatus Planktophila</taxon>
    </lineage>
</organism>
<dbReference type="SUPFAM" id="SSF54197">
    <property type="entry name" value="HIT-like"/>
    <property type="match status" value="1"/>
</dbReference>
<feature type="domain" description="HIT" evidence="5">
    <location>
        <begin position="40"/>
        <end position="149"/>
    </location>
</feature>
<proteinExistence type="predicted"/>
<feature type="binding site" evidence="3">
    <location>
        <begin position="128"/>
        <end position="131"/>
    </location>
    <ligand>
        <name>substrate</name>
    </ligand>
</feature>
<dbReference type="PROSITE" id="PS51084">
    <property type="entry name" value="HIT_2"/>
    <property type="match status" value="1"/>
</dbReference>
<feature type="short sequence motif" description="Histidine triad motif" evidence="4">
    <location>
        <begin position="134"/>
        <end position="138"/>
    </location>
</feature>
<dbReference type="CDD" id="cd01275">
    <property type="entry name" value="FHIT"/>
    <property type="match status" value="1"/>
</dbReference>
<dbReference type="InterPro" id="IPR039383">
    <property type="entry name" value="FHIT"/>
</dbReference>
<evidence type="ECO:0000259" key="5">
    <source>
        <dbReference type="PROSITE" id="PS51084"/>
    </source>
</evidence>
<dbReference type="Proteomes" id="UP000217221">
    <property type="component" value="Chromosome"/>
</dbReference>
<feature type="binding site" evidence="3">
    <location>
        <position position="66"/>
    </location>
    <ligand>
        <name>substrate</name>
    </ligand>
</feature>
<dbReference type="GO" id="GO:0000166">
    <property type="term" value="F:nucleotide binding"/>
    <property type="evidence" value="ECO:0007669"/>
    <property type="project" value="UniProtKB-KW"/>
</dbReference>
<reference evidence="6 7" key="1">
    <citation type="submission" date="2016-07" db="EMBL/GenBank/DDBJ databases">
        <title>High microdiversification within the ubiquitous acI lineage of Actinobacteria.</title>
        <authorList>
            <person name="Neuenschwander S.M."/>
            <person name="Salcher M."/>
            <person name="Ghai R."/>
            <person name="Pernthaler J."/>
        </authorList>
    </citation>
    <scope>NUCLEOTIDE SEQUENCE [LARGE SCALE GENOMIC DNA]</scope>
    <source>
        <strain evidence="6">MMS-VB-114</strain>
    </source>
</reference>
<evidence type="ECO:0000313" key="7">
    <source>
        <dbReference type="Proteomes" id="UP000217221"/>
    </source>
</evidence>
<keyword evidence="1" id="KW-0547">Nucleotide-binding</keyword>
<dbReference type="Gene3D" id="3.30.428.10">
    <property type="entry name" value="HIT-like"/>
    <property type="match status" value="1"/>
</dbReference>
<protein>
    <submittedName>
        <fullName evidence="6">ATP adenylyltransferase</fullName>
    </submittedName>
</protein>
<accession>A0A249LF72</accession>
<keyword evidence="7" id="KW-1185">Reference proteome</keyword>
<gene>
    <name evidence="6" type="ORF">PHILAsVB114_03120</name>
</gene>
<evidence type="ECO:0000313" key="6">
    <source>
        <dbReference type="EMBL" id="ASY27647.1"/>
    </source>
</evidence>
<sequence length="177" mass="19347">MHLEGGAGIPDAWSRLWAPHRMDYLKGENRPLEGNSVACPFCTIASLSDEEGLIVHRGKTAYVVMNLYPYNAGHLLICAYRHVADLTDLTEIERNEITFLSAQAMKTLRKVSNAAGFNLGMNQGALSGAGVAEHIHQHVVPRWGGDANFMPIIGQTKVLPQLLAQTRSDLAAGWVKD</sequence>
<dbReference type="PANTHER" id="PTHR42997">
    <property type="entry name" value="HIT FAMILY HYDROLASE"/>
    <property type="match status" value="1"/>
</dbReference>
<dbReference type="OrthoDB" id="9784774at2"/>
<evidence type="ECO:0000256" key="4">
    <source>
        <dbReference type="PROSITE-ProRule" id="PRU00464"/>
    </source>
</evidence>
<dbReference type="AlphaFoldDB" id="A0A249LF72"/>
<evidence type="ECO:0000256" key="3">
    <source>
        <dbReference type="PIRSR" id="PIRSR639383-2"/>
    </source>
</evidence>
<name>A0A249LF72_9ACTN</name>
<evidence type="ECO:0000256" key="2">
    <source>
        <dbReference type="PIRSR" id="PIRSR639383-1"/>
    </source>
</evidence>
<dbReference type="GO" id="GO:0016779">
    <property type="term" value="F:nucleotidyltransferase activity"/>
    <property type="evidence" value="ECO:0007669"/>
    <property type="project" value="UniProtKB-KW"/>
</dbReference>
<dbReference type="InterPro" id="IPR036265">
    <property type="entry name" value="HIT-like_sf"/>
</dbReference>
<feature type="binding site" evidence="3">
    <location>
        <position position="138"/>
    </location>
    <ligand>
        <name>substrate</name>
    </ligand>
</feature>
<dbReference type="PANTHER" id="PTHR42997:SF1">
    <property type="entry name" value="AP-4-A PHOSPHORYLASE"/>
    <property type="match status" value="1"/>
</dbReference>
<evidence type="ECO:0000256" key="1">
    <source>
        <dbReference type="ARBA" id="ARBA00022741"/>
    </source>
</evidence>
<dbReference type="KEGG" id="plim:PHILAsVB114_03120"/>
<dbReference type="EMBL" id="CP016782">
    <property type="protein sequence ID" value="ASY27647.1"/>
    <property type="molecule type" value="Genomic_DNA"/>
</dbReference>
<dbReference type="InterPro" id="IPR052908">
    <property type="entry name" value="AP-4-A_phosphorylase"/>
</dbReference>
<keyword evidence="6" id="KW-0548">Nucleotidyltransferase</keyword>
<dbReference type="Pfam" id="PF01230">
    <property type="entry name" value="HIT"/>
    <property type="match status" value="1"/>
</dbReference>